<organism evidence="3 4">
    <name type="scientific">Sphingobacterium deserti</name>
    <dbReference type="NCBI Taxonomy" id="1229276"/>
    <lineage>
        <taxon>Bacteria</taxon>
        <taxon>Pseudomonadati</taxon>
        <taxon>Bacteroidota</taxon>
        <taxon>Sphingobacteriia</taxon>
        <taxon>Sphingobacteriales</taxon>
        <taxon>Sphingobacteriaceae</taxon>
        <taxon>Sphingobacterium</taxon>
    </lineage>
</organism>
<dbReference type="PANTHER" id="PTHR21043:SF0">
    <property type="entry name" value="MITOCHONDRIAL ASSEMBLY OF RIBOSOMAL LARGE SUBUNIT PROTEIN 1"/>
    <property type="match status" value="1"/>
</dbReference>
<dbReference type="SUPFAM" id="SSF81301">
    <property type="entry name" value="Nucleotidyltransferase"/>
    <property type="match status" value="1"/>
</dbReference>
<comment type="function">
    <text evidence="2">Functions as a ribosomal silencing factor. Interacts with ribosomal protein uL14 (rplN), blocking formation of intersubunit bridge B8. Prevents association of the 30S and 50S ribosomal subunits and the formation of functional ribosomes, thus repressing translation.</text>
</comment>
<dbReference type="RefSeq" id="WP_037497090.1">
    <property type="nucleotide sequence ID" value="NZ_JJMU01000022.1"/>
</dbReference>
<keyword evidence="4" id="KW-1185">Reference proteome</keyword>
<gene>
    <name evidence="2" type="primary">rsfS</name>
    <name evidence="3" type="ORF">DI53_1424</name>
</gene>
<reference evidence="4" key="1">
    <citation type="submission" date="2014-04" db="EMBL/GenBank/DDBJ databases">
        <title>Whole-Genome optical mapping and complete genome sequence of Sphingobacterium deserti sp. nov., a new spaces isolated from desert in the west of China.</title>
        <authorList>
            <person name="Teng C."/>
            <person name="Zhou Z."/>
            <person name="Li X."/>
            <person name="Chen M."/>
            <person name="Lin M."/>
            <person name="Wang L."/>
            <person name="Su S."/>
            <person name="Zhang C."/>
            <person name="Zhang W."/>
        </authorList>
    </citation>
    <scope>NUCLEOTIDE SEQUENCE [LARGE SCALE GENOMIC DNA]</scope>
    <source>
        <strain evidence="4">ACCC05744</strain>
    </source>
</reference>
<dbReference type="Gene3D" id="3.30.460.10">
    <property type="entry name" value="Beta Polymerase, domain 2"/>
    <property type="match status" value="1"/>
</dbReference>
<evidence type="ECO:0000313" key="4">
    <source>
        <dbReference type="Proteomes" id="UP000031802"/>
    </source>
</evidence>
<dbReference type="PANTHER" id="PTHR21043">
    <property type="entry name" value="IOJAP SUPERFAMILY ORTHOLOG"/>
    <property type="match status" value="1"/>
</dbReference>
<comment type="caution">
    <text evidence="3">The sequence shown here is derived from an EMBL/GenBank/DDBJ whole genome shotgun (WGS) entry which is preliminary data.</text>
</comment>
<reference evidence="3 4" key="2">
    <citation type="journal article" date="2015" name="PLoS ONE">
        <title>Whole-Genome Optical Mapping and Finished Genome Sequence of Sphingobacterium deserti sp. nov., a New Species Isolated from the Western Desert of China.</title>
        <authorList>
            <person name="Teng C."/>
            <person name="Zhou Z."/>
            <person name="Molnar I."/>
            <person name="Li X."/>
            <person name="Tang R."/>
            <person name="Chen M."/>
            <person name="Wang L."/>
            <person name="Su S."/>
            <person name="Zhang W."/>
            <person name="Lin M."/>
        </authorList>
    </citation>
    <scope>NUCLEOTIDE SEQUENCE [LARGE SCALE GENOMIC DNA]</scope>
    <source>
        <strain evidence="4">ACCC05744</strain>
    </source>
</reference>
<dbReference type="eggNOG" id="COG0799">
    <property type="taxonomic scope" value="Bacteria"/>
</dbReference>
<comment type="subunit">
    <text evidence="2">Interacts with ribosomal protein uL14 (rplN).</text>
</comment>
<dbReference type="HAMAP" id="MF_01477">
    <property type="entry name" value="Iojap_RsfS"/>
    <property type="match status" value="1"/>
</dbReference>
<name>A0A0B8T8E5_9SPHI</name>
<keyword evidence="2" id="KW-0810">Translation regulation</keyword>
<evidence type="ECO:0000256" key="1">
    <source>
        <dbReference type="ARBA" id="ARBA00010574"/>
    </source>
</evidence>
<dbReference type="Pfam" id="PF02410">
    <property type="entry name" value="RsfS"/>
    <property type="match status" value="1"/>
</dbReference>
<dbReference type="STRING" id="1229276.DI53_1424"/>
<keyword evidence="2" id="KW-0678">Repressor</keyword>
<dbReference type="EMBL" id="JJMU01000022">
    <property type="protein sequence ID" value="KGE14924.1"/>
    <property type="molecule type" value="Genomic_DNA"/>
</dbReference>
<accession>A0A0B8T8E5</accession>
<comment type="similarity">
    <text evidence="1 2">Belongs to the Iojap/RsfS family.</text>
</comment>
<dbReference type="PATRIC" id="fig|1229276.3.peg.1469"/>
<evidence type="ECO:0000313" key="3">
    <source>
        <dbReference type="EMBL" id="KGE14924.1"/>
    </source>
</evidence>
<sequence length="124" mass="14002">MSKNTKTQLSGKLAEVVVLGMQEKKGNEIVRMDMRSVNATLSDYFVICHADSTIQVNAIAKSVEDEVYKAFGQEPWHKEGHGNGEWILLDFVDVVVHIFKTEKRSHYGIEDLWGDAQVQSYQSA</sequence>
<comment type="subcellular location">
    <subcellularLocation>
        <location evidence="2">Cytoplasm</location>
    </subcellularLocation>
</comment>
<dbReference type="GO" id="GO:0090071">
    <property type="term" value="P:negative regulation of ribosome biogenesis"/>
    <property type="evidence" value="ECO:0007669"/>
    <property type="project" value="UniProtKB-UniRule"/>
</dbReference>
<dbReference type="GO" id="GO:0042256">
    <property type="term" value="P:cytosolic ribosome assembly"/>
    <property type="evidence" value="ECO:0007669"/>
    <property type="project" value="UniProtKB-UniRule"/>
</dbReference>
<keyword evidence="2" id="KW-0963">Cytoplasm</keyword>
<dbReference type="InterPro" id="IPR004394">
    <property type="entry name" value="Iojap/RsfS/C7orf30"/>
</dbReference>
<dbReference type="GO" id="GO:0017148">
    <property type="term" value="P:negative regulation of translation"/>
    <property type="evidence" value="ECO:0007669"/>
    <property type="project" value="UniProtKB-UniRule"/>
</dbReference>
<dbReference type="GO" id="GO:0005737">
    <property type="term" value="C:cytoplasm"/>
    <property type="evidence" value="ECO:0007669"/>
    <property type="project" value="UniProtKB-SubCell"/>
</dbReference>
<dbReference type="GO" id="GO:0043023">
    <property type="term" value="F:ribosomal large subunit binding"/>
    <property type="evidence" value="ECO:0007669"/>
    <property type="project" value="TreeGrafter"/>
</dbReference>
<proteinExistence type="inferred from homology"/>
<dbReference type="InterPro" id="IPR043519">
    <property type="entry name" value="NT_sf"/>
</dbReference>
<protein>
    <recommendedName>
        <fullName evidence="2">Ribosomal silencing factor RsfS</fullName>
    </recommendedName>
</protein>
<dbReference type="Proteomes" id="UP000031802">
    <property type="component" value="Unassembled WGS sequence"/>
</dbReference>
<dbReference type="OrthoDB" id="9793681at2"/>
<evidence type="ECO:0000256" key="2">
    <source>
        <dbReference type="HAMAP-Rule" id="MF_01477"/>
    </source>
</evidence>
<dbReference type="AlphaFoldDB" id="A0A0B8T8E5"/>
<dbReference type="NCBIfam" id="TIGR00090">
    <property type="entry name" value="rsfS_iojap_ybeB"/>
    <property type="match status" value="1"/>
</dbReference>